<dbReference type="Pfam" id="PF02517">
    <property type="entry name" value="Rce1-like"/>
    <property type="match status" value="1"/>
</dbReference>
<evidence type="ECO:0000313" key="4">
    <source>
        <dbReference type="EMBL" id="QNV37635.1"/>
    </source>
</evidence>
<gene>
    <name evidence="4" type="ORF">IDM49_10600</name>
</gene>
<keyword evidence="4" id="KW-0645">Protease</keyword>
<keyword evidence="4" id="KW-0378">Hydrolase</keyword>
<keyword evidence="2" id="KW-1133">Transmembrane helix</keyword>
<dbReference type="InterPro" id="IPR003675">
    <property type="entry name" value="Rce1/LyrA-like_dom"/>
</dbReference>
<feature type="domain" description="CAAX prenyl protease 2/Lysostaphin resistance protein A-like" evidence="3">
    <location>
        <begin position="226"/>
        <end position="316"/>
    </location>
</feature>
<feature type="region of interest" description="Disordered" evidence="1">
    <location>
        <begin position="1"/>
        <end position="32"/>
    </location>
</feature>
<dbReference type="GeneID" id="96624687"/>
<dbReference type="RefSeq" id="WP_190724483.1">
    <property type="nucleotide sequence ID" value="NZ_CP061539.1"/>
</dbReference>
<organism evidence="4 5">
    <name type="scientific">Rothia terrae</name>
    <dbReference type="NCBI Taxonomy" id="396015"/>
    <lineage>
        <taxon>Bacteria</taxon>
        <taxon>Bacillati</taxon>
        <taxon>Actinomycetota</taxon>
        <taxon>Actinomycetes</taxon>
        <taxon>Micrococcales</taxon>
        <taxon>Micrococcaceae</taxon>
        <taxon>Rothia</taxon>
    </lineage>
</organism>
<dbReference type="Proteomes" id="UP000516404">
    <property type="component" value="Chromosome"/>
</dbReference>
<keyword evidence="2" id="KW-0472">Membrane</keyword>
<keyword evidence="4" id="KW-0482">Metalloprotease</keyword>
<dbReference type="EMBL" id="CP061539">
    <property type="protein sequence ID" value="QNV37635.1"/>
    <property type="molecule type" value="Genomic_DNA"/>
</dbReference>
<feature type="transmembrane region" description="Helical" evidence="2">
    <location>
        <begin position="257"/>
        <end position="274"/>
    </location>
</feature>
<feature type="transmembrane region" description="Helical" evidence="2">
    <location>
        <begin position="94"/>
        <end position="123"/>
    </location>
</feature>
<accession>A0A7H2BD89</accession>
<keyword evidence="5" id="KW-1185">Reference proteome</keyword>
<dbReference type="InterPro" id="IPR052710">
    <property type="entry name" value="CAAX_protease"/>
</dbReference>
<feature type="transmembrane region" description="Helical" evidence="2">
    <location>
        <begin position="336"/>
        <end position="357"/>
    </location>
</feature>
<name>A0A7H2BD89_9MICC</name>
<keyword evidence="2" id="KW-0812">Transmembrane</keyword>
<sequence>MSTQPREPYPRVTALQEHQHVPSQASAAAGDKTPDYINIPWQKTPVNLQGSYGQPGDAYTQMPPARPAVTRVLGYHRLSHADPKTRWWSPLVEGLIGIGVFAGLSLIITLPLLAAIFVDPYYADVLTASDPMQSLTDSAFENPWMFAYLFGSVAIMFPSLWIARLCLGPRPWGLVHSVSGRMRWGWLLLCIGLAVVVFVGLPMLVGLFTGESQTVTLHEPPQKLWIFIVLLLTLVPVQCYAEELVFRGYLMQTIGRWLKHPAFAILLPAPLFMLGHTYDLWGQASVLCMGIAAGFLAWRTGGLESGIALHVVNNVIAMFGGLMGTADPFVQEGSTFADFAVVFAIELAYVLAVLWAAKRRKVQRTREVTH</sequence>
<protein>
    <submittedName>
        <fullName evidence="4">CPBP family intramembrane metalloprotease</fullName>
    </submittedName>
</protein>
<reference evidence="4 5" key="1">
    <citation type="submission" date="2020-09" db="EMBL/GenBank/DDBJ databases">
        <title>Investigation of environmental microbes.</title>
        <authorList>
            <person name="Ou Y."/>
            <person name="Kang Q."/>
        </authorList>
    </citation>
    <scope>NUCLEOTIDE SEQUENCE [LARGE SCALE GENOMIC DNA]</scope>
    <source>
        <strain evidence="4 5">KJZ-14</strain>
    </source>
</reference>
<dbReference type="GO" id="GO:0006508">
    <property type="term" value="P:proteolysis"/>
    <property type="evidence" value="ECO:0007669"/>
    <property type="project" value="UniProtKB-KW"/>
</dbReference>
<feature type="transmembrane region" description="Helical" evidence="2">
    <location>
        <begin position="184"/>
        <end position="204"/>
    </location>
</feature>
<dbReference type="GO" id="GO:0008237">
    <property type="term" value="F:metallopeptidase activity"/>
    <property type="evidence" value="ECO:0007669"/>
    <property type="project" value="UniProtKB-KW"/>
</dbReference>
<proteinExistence type="predicted"/>
<feature type="transmembrane region" description="Helical" evidence="2">
    <location>
        <begin position="224"/>
        <end position="245"/>
    </location>
</feature>
<feature type="transmembrane region" description="Helical" evidence="2">
    <location>
        <begin position="305"/>
        <end position="324"/>
    </location>
</feature>
<dbReference type="GO" id="GO:0080120">
    <property type="term" value="P:CAAX-box protein maturation"/>
    <property type="evidence" value="ECO:0007669"/>
    <property type="project" value="UniProtKB-ARBA"/>
</dbReference>
<evidence type="ECO:0000256" key="2">
    <source>
        <dbReference type="SAM" id="Phobius"/>
    </source>
</evidence>
<dbReference type="GO" id="GO:0004175">
    <property type="term" value="F:endopeptidase activity"/>
    <property type="evidence" value="ECO:0007669"/>
    <property type="project" value="UniProtKB-ARBA"/>
</dbReference>
<evidence type="ECO:0000259" key="3">
    <source>
        <dbReference type="Pfam" id="PF02517"/>
    </source>
</evidence>
<evidence type="ECO:0000313" key="5">
    <source>
        <dbReference type="Proteomes" id="UP000516404"/>
    </source>
</evidence>
<evidence type="ECO:0000256" key="1">
    <source>
        <dbReference type="SAM" id="MobiDB-lite"/>
    </source>
</evidence>
<dbReference type="AlphaFoldDB" id="A0A7H2BD89"/>
<dbReference type="PANTHER" id="PTHR36435">
    <property type="entry name" value="SLR1288 PROTEIN"/>
    <property type="match status" value="1"/>
</dbReference>
<dbReference type="PANTHER" id="PTHR36435:SF1">
    <property type="entry name" value="CAAX AMINO TERMINAL PROTEASE FAMILY PROTEIN"/>
    <property type="match status" value="1"/>
</dbReference>
<feature type="transmembrane region" description="Helical" evidence="2">
    <location>
        <begin position="280"/>
        <end position="298"/>
    </location>
</feature>
<feature type="transmembrane region" description="Helical" evidence="2">
    <location>
        <begin position="143"/>
        <end position="163"/>
    </location>
</feature>
<dbReference type="KEGG" id="rter:IDM49_10600"/>